<evidence type="ECO:0000313" key="2">
    <source>
        <dbReference type="Proteomes" id="UP000199086"/>
    </source>
</evidence>
<proteinExistence type="predicted"/>
<name>A0A1G6H763_9ACTN</name>
<dbReference type="AlphaFoldDB" id="A0A1G6H763"/>
<dbReference type="OrthoDB" id="9783357at2"/>
<reference evidence="1 2" key="1">
    <citation type="submission" date="2016-06" db="EMBL/GenBank/DDBJ databases">
        <authorList>
            <person name="Olsen C.W."/>
            <person name="Carey S."/>
            <person name="Hinshaw L."/>
            <person name="Karasin A.I."/>
        </authorList>
    </citation>
    <scope>NUCLEOTIDE SEQUENCE [LARGE SCALE GENOMIC DNA]</scope>
    <source>
        <strain evidence="1 2">LZ-22</strain>
    </source>
</reference>
<evidence type="ECO:0000313" key="1">
    <source>
        <dbReference type="EMBL" id="SDB89785.1"/>
    </source>
</evidence>
<sequence length="407" mass="42924">MIDRPRGFDKAMQLIERGVEIPNPWSLDIGDDVDIDRISADGVTIHPGCRIHGAATVISAGVTLGEEGPVTLKDCRLGPNVRLKGGYFADSVYLDGANMGLGAHVREGTLLEEQAGGAHTVGLKQTILFPYVTLGSLINFCDCLMAGGTSRKDHSEVGSSYIHFNFTPDGNKTTPSLFGDVARGVMLDQPAIFLGGQGGTVGPVRVGYGTVVGAGSILREDVEEDGLLVLSAPPEGLRRPNSPRRYKRLRQLLEKNLCYLANLGALEAWYREVRAPFFAAQEFGGLVLEGALEMLASARKERTKRIDALVATLTPDSDDQRQLVACIVPLLGSFDPAQASAELTSAPAEVDTAVAAAAAAGTGYLAAIAGLSPEVKQAGTAWLQSIVDDTCARAAACVPDMGLFESA</sequence>
<keyword evidence="2" id="KW-1185">Reference proteome</keyword>
<dbReference type="Gene3D" id="2.160.10.10">
    <property type="entry name" value="Hexapeptide repeat proteins"/>
    <property type="match status" value="1"/>
</dbReference>
<dbReference type="EMBL" id="FMYF01000007">
    <property type="protein sequence ID" value="SDB89785.1"/>
    <property type="molecule type" value="Genomic_DNA"/>
</dbReference>
<organism evidence="1 2">
    <name type="scientific">Raineyella antarctica</name>
    <dbReference type="NCBI Taxonomy" id="1577474"/>
    <lineage>
        <taxon>Bacteria</taxon>
        <taxon>Bacillati</taxon>
        <taxon>Actinomycetota</taxon>
        <taxon>Actinomycetes</taxon>
        <taxon>Propionibacteriales</taxon>
        <taxon>Propionibacteriaceae</taxon>
        <taxon>Raineyella</taxon>
    </lineage>
</organism>
<dbReference type="STRING" id="1577474.GA0111570_10721"/>
<gene>
    <name evidence="1" type="ORF">GA0111570_10721</name>
</gene>
<dbReference type="SUPFAM" id="SSF51161">
    <property type="entry name" value="Trimeric LpxA-like enzymes"/>
    <property type="match status" value="1"/>
</dbReference>
<dbReference type="RefSeq" id="WP_092611064.1">
    <property type="nucleotide sequence ID" value="NZ_FMYF01000007.1"/>
</dbReference>
<dbReference type="Proteomes" id="UP000199086">
    <property type="component" value="Unassembled WGS sequence"/>
</dbReference>
<dbReference type="InterPro" id="IPR011004">
    <property type="entry name" value="Trimer_LpxA-like_sf"/>
</dbReference>
<accession>A0A1G6H763</accession>
<protein>
    <submittedName>
        <fullName evidence="1">UDP-N-acetylglucosamine/UDP-N-acetylgalactosamine diphosphorylase</fullName>
    </submittedName>
</protein>